<feature type="binding site" evidence="5">
    <location>
        <begin position="197"/>
        <end position="198"/>
    </location>
    <ligand>
        <name>ATP</name>
        <dbReference type="ChEBI" id="CHEBI:30616"/>
    </ligand>
</feature>
<dbReference type="RefSeq" id="WP_048166870.1">
    <property type="nucleotide sequence ID" value="NZ_CP009501.1"/>
</dbReference>
<feature type="binding site" evidence="5">
    <location>
        <begin position="179"/>
        <end position="181"/>
    </location>
    <ligand>
        <name>ATP</name>
        <dbReference type="ChEBI" id="CHEBI:30616"/>
    </ligand>
</feature>
<accession>A0A0E3KYL7</accession>
<dbReference type="PIRSF" id="PIRSF004853">
    <property type="entry name" value="UCP004853"/>
    <property type="match status" value="1"/>
</dbReference>
<dbReference type="KEGG" id="mthr:MSTHT_0989"/>
<dbReference type="STRING" id="523844.MSTHT_0989"/>
<feature type="binding site" evidence="5">
    <location>
        <position position="17"/>
    </location>
    <ligand>
        <name>ATP</name>
        <dbReference type="ChEBI" id="CHEBI:30616"/>
    </ligand>
</feature>
<dbReference type="Pfam" id="PF02006">
    <property type="entry name" value="PPS_PS"/>
    <property type="match status" value="1"/>
</dbReference>
<dbReference type="Gene3D" id="3.40.50.12640">
    <property type="entry name" value="Phosphopantoate/pantothenate synthetase"/>
    <property type="match status" value="1"/>
</dbReference>
<dbReference type="GO" id="GO:0016881">
    <property type="term" value="F:acid-amino acid ligase activity"/>
    <property type="evidence" value="ECO:0007669"/>
    <property type="project" value="UniProtKB-UniRule"/>
</dbReference>
<dbReference type="HOGENOM" id="CLU_078701_0_0_2"/>
<feature type="binding site" evidence="5">
    <location>
        <begin position="185"/>
        <end position="186"/>
    </location>
    <ligand>
        <name>ATP</name>
        <dbReference type="ChEBI" id="CHEBI:30616"/>
    </ligand>
</feature>
<dbReference type="HAMAP" id="MF_02224">
    <property type="entry name" value="PPS"/>
    <property type="match status" value="1"/>
</dbReference>
<comment type="subunit">
    <text evidence="5">Homodimer.</text>
</comment>
<dbReference type="AlphaFoldDB" id="A0A0E3KYL7"/>
<dbReference type="GeneID" id="41603692"/>
<sequence length="253" mass="27692">MTEIPKDHPRYESLIAREKVAAGVKMGITSIQGLIAQGRGESFDYLIGERSTKSALYAERAAVAAMLLAKNPVISVNGNVAALAPDKVVALADVMGAKLEVNLFHRTETRVRLIIEQLKANGASEVLGKNPDATLELSHDRRLVESRGIYSADVVLVPLEDGDRCEKLVEMGKTVIAIDLNPLSRTSRTATISIVDNLTRALDNMIKLGVELKKERKEELVELITTYDNKRALSEAVSEIQENLKAIAAELEY</sequence>
<name>A0A0E3KYL7_METTT</name>
<dbReference type="OrthoDB" id="10078at2157"/>
<proteinExistence type="inferred from homology"/>
<dbReference type="NCBIfam" id="NF041123">
    <property type="entry name" value="phpantohe_syn_Arch"/>
    <property type="match status" value="1"/>
</dbReference>
<comment type="similarity">
    <text evidence="5">Belongs to the archaeal phosphopantothenate synthetase family.</text>
</comment>
<feature type="binding site" evidence="5">
    <location>
        <position position="39"/>
    </location>
    <ligand>
        <name>ATP</name>
        <dbReference type="ChEBI" id="CHEBI:30616"/>
    </ligand>
</feature>
<evidence type="ECO:0000256" key="4">
    <source>
        <dbReference type="ARBA" id="ARBA00022993"/>
    </source>
</evidence>
<dbReference type="Proteomes" id="UP000066529">
    <property type="component" value="Chromosome"/>
</dbReference>
<reference evidence="6 7" key="1">
    <citation type="submission" date="2014-07" db="EMBL/GenBank/DDBJ databases">
        <title>Methanogenic archaea and the global carbon cycle.</title>
        <authorList>
            <person name="Henriksen J.R."/>
            <person name="Luke J."/>
            <person name="Reinhart S."/>
            <person name="Benedict M.N."/>
            <person name="Youngblut N.D."/>
            <person name="Metcalf M.E."/>
            <person name="Whitaker R.J."/>
            <person name="Metcalf W.W."/>
        </authorList>
    </citation>
    <scope>NUCLEOTIDE SEQUENCE [LARGE SCALE GENOMIC DNA]</scope>
    <source>
        <strain evidence="7">ATCC 43570 / DSM 1825 / OCM 12 / VKM B-1830 / TM-1</strain>
    </source>
</reference>
<dbReference type="EMBL" id="CP009501">
    <property type="protein sequence ID" value="AKB12747.1"/>
    <property type="molecule type" value="Genomic_DNA"/>
</dbReference>
<keyword evidence="1 5" id="KW-0436">Ligase</keyword>
<comment type="pathway">
    <text evidence="5">Cofactor biosynthesis; coenzyme A biosynthesis.</text>
</comment>
<evidence type="ECO:0000256" key="5">
    <source>
        <dbReference type="HAMAP-Rule" id="MF_02224"/>
    </source>
</evidence>
<organism evidence="6 7">
    <name type="scientific">Methanosarcina thermophila (strain ATCC 43570 / DSM 1825 / OCM 12 / VKM B-1830 / TM-1)</name>
    <dbReference type="NCBI Taxonomy" id="523844"/>
    <lineage>
        <taxon>Archaea</taxon>
        <taxon>Methanobacteriati</taxon>
        <taxon>Methanobacteriota</taxon>
        <taxon>Stenosarchaea group</taxon>
        <taxon>Methanomicrobia</taxon>
        <taxon>Methanosarcinales</taxon>
        <taxon>Methanosarcinaceae</taxon>
        <taxon>Methanosarcina</taxon>
    </lineage>
</organism>
<evidence type="ECO:0000256" key="1">
    <source>
        <dbReference type="ARBA" id="ARBA00022598"/>
    </source>
</evidence>
<dbReference type="GO" id="GO:0005524">
    <property type="term" value="F:ATP binding"/>
    <property type="evidence" value="ECO:0007669"/>
    <property type="project" value="UniProtKB-KW"/>
</dbReference>
<gene>
    <name evidence="6" type="ORF">MSTHT_0989</name>
</gene>
<evidence type="ECO:0000313" key="7">
    <source>
        <dbReference type="Proteomes" id="UP000066529"/>
    </source>
</evidence>
<protein>
    <recommendedName>
        <fullName evidence="5">4-phosphopantoate--beta-alanine ligase</fullName>
        <ecNumber evidence="5">6.3.2.36</ecNumber>
    </recommendedName>
    <alternativeName>
        <fullName evidence="5">Phosphopantothenate synthetase</fullName>
        <shortName evidence="5">PPS</shortName>
    </alternativeName>
</protein>
<keyword evidence="3 5" id="KW-0067">ATP-binding</keyword>
<evidence type="ECO:0000256" key="3">
    <source>
        <dbReference type="ARBA" id="ARBA00022840"/>
    </source>
</evidence>
<dbReference type="PANTHER" id="PTHR40695:SF1">
    <property type="entry name" value="4-PHOSPHOPANTOATE--BETA-ALANINE LIGASE"/>
    <property type="match status" value="1"/>
</dbReference>
<dbReference type="InterPro" id="IPR038138">
    <property type="entry name" value="PPS/PS_sf"/>
</dbReference>
<dbReference type="UniPathway" id="UPA00241"/>
<dbReference type="PANTHER" id="PTHR40695">
    <property type="entry name" value="4-PHOSPHOPANTOATE--BETA-ALANINE LIGASE"/>
    <property type="match status" value="1"/>
</dbReference>
<evidence type="ECO:0000256" key="2">
    <source>
        <dbReference type="ARBA" id="ARBA00022741"/>
    </source>
</evidence>
<dbReference type="InterPro" id="IPR002855">
    <property type="entry name" value="PPS/PS"/>
</dbReference>
<dbReference type="NCBIfam" id="NF010324">
    <property type="entry name" value="PRK13761.1"/>
    <property type="match status" value="1"/>
</dbReference>
<keyword evidence="2 5" id="KW-0547">Nucleotide-binding</keyword>
<comment type="function">
    <text evidence="5">Catalyzes the condensation of (R)-4-phosphopantoate and beta-alanine to 4'-phosphopantothenate in the CoA biosynthesis pathway.</text>
</comment>
<evidence type="ECO:0000313" key="6">
    <source>
        <dbReference type="EMBL" id="AKB12747.1"/>
    </source>
</evidence>
<dbReference type="GO" id="GO:0015937">
    <property type="term" value="P:coenzyme A biosynthetic process"/>
    <property type="evidence" value="ECO:0007669"/>
    <property type="project" value="UniProtKB-UniRule"/>
</dbReference>
<dbReference type="EC" id="6.3.2.36" evidence="5"/>
<dbReference type="PATRIC" id="fig|523844.20.peg.1266"/>
<comment type="catalytic activity">
    <reaction evidence="5">
        <text>(R)-4-phosphopantoate + beta-alanine + ATP = (R)-4'-phosphopantothenate + AMP + diphosphate + H(+)</text>
        <dbReference type="Rhea" id="RHEA:27930"/>
        <dbReference type="ChEBI" id="CHEBI:10986"/>
        <dbReference type="ChEBI" id="CHEBI:15378"/>
        <dbReference type="ChEBI" id="CHEBI:30616"/>
        <dbReference type="ChEBI" id="CHEBI:33019"/>
        <dbReference type="ChEBI" id="CHEBI:57966"/>
        <dbReference type="ChEBI" id="CHEBI:61294"/>
        <dbReference type="ChEBI" id="CHEBI:456215"/>
        <dbReference type="EC" id="6.3.2.36"/>
    </reaction>
</comment>
<keyword evidence="4 5" id="KW-0173">Coenzyme A biosynthesis</keyword>